<sequence length="246" mass="28786">MDIDGFWDIGPHDAIPVEKSMDSFIKEQSGIRISEMFNKTPIFSNADYWFEREKIVIELKEIETEFLHSKSAKEQFFALLERLKNNELDISSFHSEFIRTARPALGRILKKVNKQIKETKEYFRAPDIRGCAIIVNDGFTSVDHDLVMALLCSHLKDSYKSIDCIIYLTVNRYVEIQDSDEPKLIWAPVYRDEKDDYLVDFVNQLGEKWVDFLEKKLGSFTSRISTDESDILRNSHSILLPLEERY</sequence>
<organism evidence="1 2">
    <name type="scientific">Mannheimia haemolytica</name>
    <name type="common">Pasteurella haemolytica</name>
    <dbReference type="NCBI Taxonomy" id="75985"/>
    <lineage>
        <taxon>Bacteria</taxon>
        <taxon>Pseudomonadati</taxon>
        <taxon>Pseudomonadota</taxon>
        <taxon>Gammaproteobacteria</taxon>
        <taxon>Pasteurellales</taxon>
        <taxon>Pasteurellaceae</taxon>
        <taxon>Mannheimia</taxon>
    </lineage>
</organism>
<evidence type="ECO:0000313" key="2">
    <source>
        <dbReference type="Proteomes" id="UP000271188"/>
    </source>
</evidence>
<dbReference type="Proteomes" id="UP000271188">
    <property type="component" value="Chromosome"/>
</dbReference>
<proteinExistence type="predicted"/>
<dbReference type="AlphaFoldDB" id="A0A448T335"/>
<accession>A0A448T335</accession>
<protein>
    <submittedName>
        <fullName evidence="1">Uncharacterized protein</fullName>
    </submittedName>
</protein>
<evidence type="ECO:0000313" key="1">
    <source>
        <dbReference type="EMBL" id="VEI74341.1"/>
    </source>
</evidence>
<name>A0A448T335_MANHA</name>
<dbReference type="EMBL" id="LR134495">
    <property type="protein sequence ID" value="VEI74341.1"/>
    <property type="molecule type" value="Genomic_DNA"/>
</dbReference>
<dbReference type="RefSeq" id="WP_126301107.1">
    <property type="nucleotide sequence ID" value="NZ_LR134495.1"/>
</dbReference>
<reference evidence="1" key="1">
    <citation type="submission" date="2018-12" db="EMBL/GenBank/DDBJ databases">
        <authorList>
            <consortium name="Pathogen Informatics"/>
        </authorList>
    </citation>
    <scope>NUCLEOTIDE SEQUENCE [LARGE SCALE GENOMIC DNA]</scope>
    <source>
        <strain evidence="1">NCTC10643</strain>
    </source>
</reference>
<gene>
    <name evidence="1" type="ORF">NCTC10643_00121</name>
</gene>